<evidence type="ECO:0000313" key="5">
    <source>
        <dbReference type="Proteomes" id="UP001151760"/>
    </source>
</evidence>
<dbReference type="Pfam" id="PF25597">
    <property type="entry name" value="SH3_retrovirus"/>
    <property type="match status" value="1"/>
</dbReference>
<feature type="domain" description="Reverse transcriptase Ty1/copia-type" evidence="2">
    <location>
        <begin position="1307"/>
        <end position="1366"/>
    </location>
</feature>
<dbReference type="PANTHER" id="PTHR11439">
    <property type="entry name" value="GAG-POL-RELATED RETROTRANSPOSON"/>
    <property type="match status" value="1"/>
</dbReference>
<dbReference type="Pfam" id="PF14223">
    <property type="entry name" value="Retrotran_gag_2"/>
    <property type="match status" value="1"/>
</dbReference>
<comment type="caution">
    <text evidence="4">The sequence shown here is derived from an EMBL/GenBank/DDBJ whole genome shotgun (WGS) entry which is preliminary data.</text>
</comment>
<feature type="region of interest" description="Disordered" evidence="1">
    <location>
        <begin position="1010"/>
        <end position="1041"/>
    </location>
</feature>
<reference evidence="4" key="1">
    <citation type="journal article" date="2022" name="Int. J. Mol. Sci.">
        <title>Draft Genome of Tanacetum Coccineum: Genomic Comparison of Closely Related Tanacetum-Family Plants.</title>
        <authorList>
            <person name="Yamashiro T."/>
            <person name="Shiraishi A."/>
            <person name="Nakayama K."/>
            <person name="Satake H."/>
        </authorList>
    </citation>
    <scope>NUCLEOTIDE SEQUENCE</scope>
</reference>
<organism evidence="4 5">
    <name type="scientific">Tanacetum coccineum</name>
    <dbReference type="NCBI Taxonomy" id="301880"/>
    <lineage>
        <taxon>Eukaryota</taxon>
        <taxon>Viridiplantae</taxon>
        <taxon>Streptophyta</taxon>
        <taxon>Embryophyta</taxon>
        <taxon>Tracheophyta</taxon>
        <taxon>Spermatophyta</taxon>
        <taxon>Magnoliopsida</taxon>
        <taxon>eudicotyledons</taxon>
        <taxon>Gunneridae</taxon>
        <taxon>Pentapetalae</taxon>
        <taxon>asterids</taxon>
        <taxon>campanulids</taxon>
        <taxon>Asterales</taxon>
        <taxon>Asteraceae</taxon>
        <taxon>Asteroideae</taxon>
        <taxon>Anthemideae</taxon>
        <taxon>Anthemidinae</taxon>
        <taxon>Tanacetum</taxon>
    </lineage>
</organism>
<name>A0ABQ5DPC0_9ASTR</name>
<sequence>MWELYLTDVSSLVEANLDYINNDYNSISWSEDYEDDEEYIMLKHYMLQLNCKLKFGTNFFQGVTLYPGLGVVPLCIEQVADDEGIILLILGGFAWYYTHAYIEDGVTFIAISSLTFLAKSMDIRAYRQFENSSPFGNDKELKCYVENKLMKGYVDQLECLGYVLPHDLIVGLILNGLTKDFFGFVRNYNMHNMGKTVGELHAMLIEYEKGLPKKAEIPQVMMIKDGKIQKANKKSLKAKGKAKDDAMPPLQGGGHWKRNCHVYLAELLKKKKQVGSASSSGVLREQEAETRSSLFVRSNCHYAPYIVRGVVQFMFGRKRDLSSVSATRISIWFQQVWGCEALVKRDTPDKLQQRSVKCIFIGYPKETMGYYFYFPPENKIVVARYAEFFEKNLITQEVSGRAIDLEEIQDEDTSPSEITSEIPMEVEGFEPPQEEDILIRRSERTRRAPNHLSLNVEVEEHSLGDLNEPTSYKAAMLDSESNKWIDAMNAEIQSMMDNMVWVLVDLPPGCKTVRSKWIFKKKTDMDGIVHTYKARLVAKGYTQLYGVKLYNSKRGHIPIQERLDLNKTQGDSTPEEVKRMQNVPYASAMRSIMYAVRCTRPDVAFVQNITSCFQQNPGESHWNAVKNILKYLRNTKDMFLVYGVVDWKSSKQSTTAMSATKAEYIAASEAAIEDVWIRKFISRLGIIPTINEPIKMFCDNSAAFHFANEPGVQKGARHYHRRYHYVCESIELGEIRFLKVHTDDNLADPFTKALPKGKLTQHARSMGLRLASSFIKSHIVLGIAPVEIIDRQLPFEYTITSRSTDMVVMALPVQNINHSAFRSMFEREKLSGNNFNDWFRQLKLVLRVEKKMYVIEQPLPAAPAANSEANVLLEWNAIYDADNEVACLILGIGVERFDLIQTFHACKQEEGKPVAVYVIQMKGYVDQLKRLGYMLPQDLVVGLILNGLTKDFARFVRNYNMHNIGKTIGELHAMLIEYEKGLPKKAKTPQVMMIKGGKIQKANKKLLKAKGKGKANGKGKDKQVYIPKPKNPKPSAKEHPANDDACYHCKEGFKEARKLKQGALYLYVGNGVCAKVEAIGSYDLVLPNGLVICLENCHYAPSIIRGVVSVHRLVEMYCPATKMPNIIWTLLIYGTCRLAHKLQQEGLLKSTDDESFDQCVSCLSSKMTRKSFPHRPERATGLLGIIHTDVCGPLRHVSRQALEWATCILNMVPTKKVDKTPYELWYGKVPNLSYLKDTSSSKSFKSKCRSEENSLGDLNEPRSYKAAMLDSESNKWIDAMNAEIQSMMDNMVWVLVDLSPGCKTVGKTFSPVADIRAIRILISIAAYYDYEIWKMDIKTAFLNGYLDEDIYMVQPESFVDPNHPRKPIPGKLNFEFDCLFGLLGFETGRDDTKSQTGYVFILNVGAVDWKCSKQSTTTMYATEAKYIAASKAAMEAVWIRKFISGLGILPTINKPIGMFCDNSAALHFANEPGVQKGTRHYHRRYHYVCEGIALGEIRFLKVHTDENLADPFTKALPKGKHTQYARSMGLRLSSSFM</sequence>
<dbReference type="EMBL" id="BQNB010015526">
    <property type="protein sequence ID" value="GJT41031.1"/>
    <property type="molecule type" value="Genomic_DNA"/>
</dbReference>
<reference evidence="4" key="2">
    <citation type="submission" date="2022-01" db="EMBL/GenBank/DDBJ databases">
        <authorList>
            <person name="Yamashiro T."/>
            <person name="Shiraishi A."/>
            <person name="Satake H."/>
            <person name="Nakayama K."/>
        </authorList>
    </citation>
    <scope>NUCLEOTIDE SEQUENCE</scope>
</reference>
<dbReference type="PANTHER" id="PTHR11439:SF496">
    <property type="entry name" value="RNA-DIRECTED DNA POLYMERASE"/>
    <property type="match status" value="1"/>
</dbReference>
<dbReference type="InterPro" id="IPR013103">
    <property type="entry name" value="RVT_2"/>
</dbReference>
<keyword evidence="5" id="KW-1185">Reference proteome</keyword>
<evidence type="ECO:0000256" key="1">
    <source>
        <dbReference type="SAM" id="MobiDB-lite"/>
    </source>
</evidence>
<gene>
    <name evidence="4" type="ORF">Tco_0940896</name>
</gene>
<proteinExistence type="predicted"/>
<evidence type="ECO:0000313" key="4">
    <source>
        <dbReference type="EMBL" id="GJT41031.1"/>
    </source>
</evidence>
<feature type="domain" description="Retroviral polymerase SH3-like" evidence="3">
    <location>
        <begin position="339"/>
        <end position="393"/>
    </location>
</feature>
<feature type="domain" description="Reverse transcriptase Ty1/copia-type" evidence="2">
    <location>
        <begin position="498"/>
        <end position="548"/>
    </location>
</feature>
<dbReference type="CDD" id="cd09272">
    <property type="entry name" value="RNase_HI_RT_Ty1"/>
    <property type="match status" value="2"/>
</dbReference>
<dbReference type="Pfam" id="PF07727">
    <property type="entry name" value="RVT_2"/>
    <property type="match status" value="2"/>
</dbReference>
<evidence type="ECO:0000259" key="3">
    <source>
        <dbReference type="Pfam" id="PF25597"/>
    </source>
</evidence>
<evidence type="ECO:0000259" key="2">
    <source>
        <dbReference type="Pfam" id="PF07727"/>
    </source>
</evidence>
<dbReference type="Proteomes" id="UP001151760">
    <property type="component" value="Unassembled WGS sequence"/>
</dbReference>
<protein>
    <submittedName>
        <fullName evidence="4">Retrotransposon protein, putative, ty1-copia subclass</fullName>
    </submittedName>
</protein>
<accession>A0ABQ5DPC0</accession>
<dbReference type="InterPro" id="IPR057670">
    <property type="entry name" value="SH3_retrovirus"/>
</dbReference>